<comment type="similarity">
    <text evidence="2 6">Belongs to the FPP/GGPP synthase family.</text>
</comment>
<dbReference type="SUPFAM" id="SSF48576">
    <property type="entry name" value="Terpenoid synthases"/>
    <property type="match status" value="1"/>
</dbReference>
<keyword evidence="4" id="KW-0479">Metal-binding</keyword>
<keyword evidence="3 6" id="KW-0808">Transferase</keyword>
<protein>
    <submittedName>
        <fullName evidence="7">Polyprenyl synthetase family protein</fullName>
    </submittedName>
</protein>
<dbReference type="Pfam" id="PF00348">
    <property type="entry name" value="polyprenyl_synt"/>
    <property type="match status" value="1"/>
</dbReference>
<dbReference type="CDD" id="cd00685">
    <property type="entry name" value="Trans_IPPS_HT"/>
    <property type="match status" value="1"/>
</dbReference>
<evidence type="ECO:0000256" key="3">
    <source>
        <dbReference type="ARBA" id="ARBA00022679"/>
    </source>
</evidence>
<organism evidence="7 8">
    <name type="scientific">Nocardioides marinquilinus</name>
    <dbReference type="NCBI Taxonomy" id="1210400"/>
    <lineage>
        <taxon>Bacteria</taxon>
        <taxon>Bacillati</taxon>
        <taxon>Actinomycetota</taxon>
        <taxon>Actinomycetes</taxon>
        <taxon>Propionibacteriales</taxon>
        <taxon>Nocardioidaceae</taxon>
        <taxon>Nocardioides</taxon>
    </lineage>
</organism>
<dbReference type="InterPro" id="IPR033749">
    <property type="entry name" value="Polyprenyl_synt_CS"/>
</dbReference>
<dbReference type="InterPro" id="IPR000092">
    <property type="entry name" value="Polyprenyl_synt"/>
</dbReference>
<dbReference type="InterPro" id="IPR008949">
    <property type="entry name" value="Isoprenoid_synthase_dom_sf"/>
</dbReference>
<dbReference type="EMBL" id="BAABKG010000002">
    <property type="protein sequence ID" value="GAA5145274.1"/>
    <property type="molecule type" value="Genomic_DNA"/>
</dbReference>
<dbReference type="SFLD" id="SFLDS00005">
    <property type="entry name" value="Isoprenoid_Synthase_Type_I"/>
    <property type="match status" value="1"/>
</dbReference>
<dbReference type="PANTHER" id="PTHR12001">
    <property type="entry name" value="GERANYLGERANYL PYROPHOSPHATE SYNTHASE"/>
    <property type="match status" value="1"/>
</dbReference>
<dbReference type="PANTHER" id="PTHR12001:SF85">
    <property type="entry name" value="SHORT CHAIN ISOPRENYL DIPHOSPHATE SYNTHASE"/>
    <property type="match status" value="1"/>
</dbReference>
<evidence type="ECO:0000313" key="8">
    <source>
        <dbReference type="Proteomes" id="UP001500221"/>
    </source>
</evidence>
<dbReference type="Gene3D" id="1.10.600.10">
    <property type="entry name" value="Farnesyl Diphosphate Synthase"/>
    <property type="match status" value="1"/>
</dbReference>
<dbReference type="PROSITE" id="PS00444">
    <property type="entry name" value="POLYPRENYL_SYNTHASE_2"/>
    <property type="match status" value="1"/>
</dbReference>
<evidence type="ECO:0000256" key="2">
    <source>
        <dbReference type="ARBA" id="ARBA00006706"/>
    </source>
</evidence>
<evidence type="ECO:0000313" key="7">
    <source>
        <dbReference type="EMBL" id="GAA5145274.1"/>
    </source>
</evidence>
<comment type="caution">
    <text evidence="7">The sequence shown here is derived from an EMBL/GenBank/DDBJ whole genome shotgun (WGS) entry which is preliminary data.</text>
</comment>
<reference evidence="8" key="1">
    <citation type="journal article" date="2019" name="Int. J. Syst. Evol. Microbiol.">
        <title>The Global Catalogue of Microorganisms (GCM) 10K type strain sequencing project: providing services to taxonomists for standard genome sequencing and annotation.</title>
        <authorList>
            <consortium name="The Broad Institute Genomics Platform"/>
            <consortium name="The Broad Institute Genome Sequencing Center for Infectious Disease"/>
            <person name="Wu L."/>
            <person name="Ma J."/>
        </authorList>
    </citation>
    <scope>NUCLEOTIDE SEQUENCE [LARGE SCALE GENOMIC DNA]</scope>
    <source>
        <strain evidence="8">JCM 18459</strain>
    </source>
</reference>
<evidence type="ECO:0000256" key="4">
    <source>
        <dbReference type="ARBA" id="ARBA00022723"/>
    </source>
</evidence>
<evidence type="ECO:0000256" key="1">
    <source>
        <dbReference type="ARBA" id="ARBA00001946"/>
    </source>
</evidence>
<comment type="cofactor">
    <cofactor evidence="1">
        <name>Mg(2+)</name>
        <dbReference type="ChEBI" id="CHEBI:18420"/>
    </cofactor>
</comment>
<accession>A0ABP9PGE4</accession>
<dbReference type="Proteomes" id="UP001500221">
    <property type="component" value="Unassembled WGS sequence"/>
</dbReference>
<sequence length="376" mass="41153">MTTHRAVEGREVAHAPLQEGRLVDAATTARVDRLVLETIERRGRTVTAVSDELEPVLRAAREAAGGGKRIRAALVVWGWRGAASRSVEPDDAVVGVAAGLELFHLAALVHDDVMDRSGLRRGRPTVHRVFEREHRRRGFEGRAADFGSAVATLVGDLCLTWADALVSDALRQLEPSRVEATRRVWDDLRTEVMAGQYLDLLEQQRRGSRLDVLRRVTTYKSAKYTVEQPLLLGAALGGAPAALREGYSAFGLDVGEAFQLRDDLLGVFGDPDLTGKPSGEDLREGKRTLLVALAERRADAVQQRLLHRDVGDAHLDADRLGRLRQVLVETGAVREVEQRIDELVARAHRRLAGLDVPQPVRAALASAASACAWRLA</sequence>
<gene>
    <name evidence="7" type="ORF">GCM10023340_14310</name>
</gene>
<evidence type="ECO:0000256" key="5">
    <source>
        <dbReference type="ARBA" id="ARBA00022842"/>
    </source>
</evidence>
<keyword evidence="8" id="KW-1185">Reference proteome</keyword>
<keyword evidence="5" id="KW-0460">Magnesium</keyword>
<proteinExistence type="inferred from homology"/>
<name>A0ABP9PGE4_9ACTN</name>
<evidence type="ECO:0000256" key="6">
    <source>
        <dbReference type="RuleBase" id="RU004466"/>
    </source>
</evidence>
<dbReference type="RefSeq" id="WP_345456230.1">
    <property type="nucleotide sequence ID" value="NZ_BAABKG010000002.1"/>
</dbReference>
<dbReference type="PROSITE" id="PS00723">
    <property type="entry name" value="POLYPRENYL_SYNTHASE_1"/>
    <property type="match status" value="1"/>
</dbReference>